<feature type="transmembrane region" description="Helical" evidence="1">
    <location>
        <begin position="6"/>
        <end position="29"/>
    </location>
</feature>
<dbReference type="Gene3D" id="1.10.530.10">
    <property type="match status" value="1"/>
</dbReference>
<dbReference type="AlphaFoldDB" id="A0A8J7Q5R2"/>
<reference evidence="4" key="1">
    <citation type="submission" date="2021-03" db="EMBL/GenBank/DDBJ databases">
        <authorList>
            <person name="Wang G."/>
        </authorList>
    </citation>
    <scope>NUCLEOTIDE SEQUENCE</scope>
    <source>
        <strain evidence="4">KCTC 12899</strain>
    </source>
</reference>
<dbReference type="RefSeq" id="WP_207858294.1">
    <property type="nucleotide sequence ID" value="NZ_JAFREP010000006.1"/>
</dbReference>
<dbReference type="Pfam" id="PF05569">
    <property type="entry name" value="Peptidase_M56"/>
    <property type="match status" value="1"/>
</dbReference>
<evidence type="ECO:0000256" key="1">
    <source>
        <dbReference type="SAM" id="Phobius"/>
    </source>
</evidence>
<dbReference type="InterPro" id="IPR008756">
    <property type="entry name" value="Peptidase_M56"/>
</dbReference>
<dbReference type="CDD" id="cd16894">
    <property type="entry name" value="MltD-like"/>
    <property type="match status" value="1"/>
</dbReference>
<keyword evidence="1" id="KW-1133">Transmembrane helix</keyword>
<comment type="caution">
    <text evidence="4">The sequence shown here is derived from an EMBL/GenBank/DDBJ whole genome shotgun (WGS) entry which is preliminary data.</text>
</comment>
<keyword evidence="1" id="KW-0472">Membrane</keyword>
<feature type="transmembrane region" description="Helical" evidence="1">
    <location>
        <begin position="41"/>
        <end position="60"/>
    </location>
</feature>
<dbReference type="Proteomes" id="UP000664417">
    <property type="component" value="Unassembled WGS sequence"/>
</dbReference>
<dbReference type="InterPro" id="IPR023346">
    <property type="entry name" value="Lysozyme-like_dom_sf"/>
</dbReference>
<dbReference type="CDD" id="cd07341">
    <property type="entry name" value="M56_BlaR1_MecR1_like"/>
    <property type="match status" value="1"/>
</dbReference>
<proteinExistence type="predicted"/>
<evidence type="ECO:0000259" key="2">
    <source>
        <dbReference type="Pfam" id="PF01464"/>
    </source>
</evidence>
<keyword evidence="1" id="KW-0812">Transmembrane</keyword>
<dbReference type="InterPro" id="IPR052173">
    <property type="entry name" value="Beta-lactam_resp_regulator"/>
</dbReference>
<evidence type="ECO:0000259" key="3">
    <source>
        <dbReference type="Pfam" id="PF05569"/>
    </source>
</evidence>
<dbReference type="EMBL" id="JAFREP010000006">
    <property type="protein sequence ID" value="MBO1318496.1"/>
    <property type="molecule type" value="Genomic_DNA"/>
</dbReference>
<organism evidence="4 5">
    <name type="scientific">Acanthopleuribacter pedis</name>
    <dbReference type="NCBI Taxonomy" id="442870"/>
    <lineage>
        <taxon>Bacteria</taxon>
        <taxon>Pseudomonadati</taxon>
        <taxon>Acidobacteriota</taxon>
        <taxon>Holophagae</taxon>
        <taxon>Acanthopleuribacterales</taxon>
        <taxon>Acanthopleuribacteraceae</taxon>
        <taxon>Acanthopleuribacter</taxon>
    </lineage>
</organism>
<dbReference type="PANTHER" id="PTHR34978:SF3">
    <property type="entry name" value="SLR0241 PROTEIN"/>
    <property type="match status" value="1"/>
</dbReference>
<feature type="domain" description="Transglycosylase SLT" evidence="2">
    <location>
        <begin position="400"/>
        <end position="502"/>
    </location>
</feature>
<feature type="transmembrane region" description="Helical" evidence="1">
    <location>
        <begin position="112"/>
        <end position="136"/>
    </location>
</feature>
<feature type="transmembrane region" description="Helical" evidence="1">
    <location>
        <begin position="307"/>
        <end position="328"/>
    </location>
</feature>
<keyword evidence="5" id="KW-1185">Reference proteome</keyword>
<feature type="domain" description="Peptidase M56" evidence="3">
    <location>
        <begin position="146"/>
        <end position="297"/>
    </location>
</feature>
<gene>
    <name evidence="4" type="ORF">J3U88_08510</name>
</gene>
<dbReference type="PANTHER" id="PTHR34978">
    <property type="entry name" value="POSSIBLE SENSOR-TRANSDUCER PROTEIN BLAR"/>
    <property type="match status" value="1"/>
</dbReference>
<dbReference type="Pfam" id="PF01464">
    <property type="entry name" value="SLT"/>
    <property type="match status" value="1"/>
</dbReference>
<dbReference type="InterPro" id="IPR008258">
    <property type="entry name" value="Transglycosylase_SLT_dom_1"/>
</dbReference>
<evidence type="ECO:0000313" key="5">
    <source>
        <dbReference type="Proteomes" id="UP000664417"/>
    </source>
</evidence>
<dbReference type="SUPFAM" id="SSF53955">
    <property type="entry name" value="Lysozyme-like"/>
    <property type="match status" value="1"/>
</dbReference>
<sequence>MQTEWLHYLTAVHLLWIPAGALAWVYNRVALQQTRLLQPDALLRLLYAMVPVVLLLPLLMNRVEAQPPWMPSLLIWQDHAGLTQVGVAMAGQGEALHLASRVDDAATHPMPWLFWAADLLTLLPACLLLFGLLMLARDGWRLRALLRQSYRLHRIGRVEVALHDTLQVPLSFWLPGRGAYVLLPGPAVAEGADTMLMVRHELQHHRQGDTGPAWGVHLLRTLFFGNPLFALWHRQLLEVQEYACDAALLRRKRVAARAYGQCLLHVAAGSVQTRLPRPVLGMAMGFAANQLQRRIHLMSSHSSARPGWTAVLVLGALAFLSLSAYTAGDIVVDRRVSQSEVKKLVAATNRDSAFPIQANQAVVNQLNNYVGVAKNRQFLKRALTRMEQMLPEIEPVLKEQGLPEDLLVMPLLESGYQSLKPNKYAPHAAGLWQFIPATARAFDLRVDDTVDERLDVARSTQAATAFLNKLHTHYGDWALAVSAYNAGPKKIDQGISELNTNDAWLLAEEGYHGDAGYLAKLAALMIIVRHPELID</sequence>
<evidence type="ECO:0000313" key="4">
    <source>
        <dbReference type="EMBL" id="MBO1318496.1"/>
    </source>
</evidence>
<accession>A0A8J7Q5R2</accession>
<name>A0A8J7Q5R2_9BACT</name>
<protein>
    <submittedName>
        <fullName evidence="4">Transglycosylase SLT domain-containing protein</fullName>
    </submittedName>
</protein>